<feature type="compositionally biased region" description="Gly residues" evidence="1">
    <location>
        <begin position="286"/>
        <end position="296"/>
    </location>
</feature>
<accession>A0A8J5REH3</accession>
<feature type="compositionally biased region" description="Basic and acidic residues" evidence="1">
    <location>
        <begin position="126"/>
        <end position="143"/>
    </location>
</feature>
<gene>
    <name evidence="2" type="ORF">GUJ93_ZPchr0009g2097</name>
</gene>
<feature type="compositionally biased region" description="Gly residues" evidence="1">
    <location>
        <begin position="176"/>
        <end position="192"/>
    </location>
</feature>
<feature type="compositionally biased region" description="Gly residues" evidence="1">
    <location>
        <begin position="227"/>
        <end position="237"/>
    </location>
</feature>
<evidence type="ECO:0000256" key="1">
    <source>
        <dbReference type="SAM" id="MobiDB-lite"/>
    </source>
</evidence>
<name>A0A8J5REH3_ZIZPA</name>
<reference evidence="2" key="1">
    <citation type="journal article" date="2021" name="bioRxiv">
        <title>Whole Genome Assembly and Annotation of Northern Wild Rice, Zizania palustris L., Supports a Whole Genome Duplication in the Zizania Genus.</title>
        <authorList>
            <person name="Haas M."/>
            <person name="Kono T."/>
            <person name="Macchietto M."/>
            <person name="Millas R."/>
            <person name="McGilp L."/>
            <person name="Shao M."/>
            <person name="Duquette J."/>
            <person name="Hirsch C.N."/>
            <person name="Kimball J."/>
        </authorList>
    </citation>
    <scope>NUCLEOTIDE SEQUENCE</scope>
    <source>
        <tissue evidence="2">Fresh leaf tissue</tissue>
    </source>
</reference>
<dbReference type="Proteomes" id="UP000729402">
    <property type="component" value="Unassembled WGS sequence"/>
</dbReference>
<reference evidence="2" key="2">
    <citation type="submission" date="2021-02" db="EMBL/GenBank/DDBJ databases">
        <authorList>
            <person name="Kimball J.A."/>
            <person name="Haas M.W."/>
            <person name="Macchietto M."/>
            <person name="Kono T."/>
            <person name="Duquette J."/>
            <person name="Shao M."/>
        </authorList>
    </citation>
    <scope>NUCLEOTIDE SEQUENCE</scope>
    <source>
        <tissue evidence="2">Fresh leaf tissue</tissue>
    </source>
</reference>
<dbReference type="AlphaFoldDB" id="A0A8J5REH3"/>
<evidence type="ECO:0000313" key="3">
    <source>
        <dbReference type="Proteomes" id="UP000729402"/>
    </source>
</evidence>
<feature type="compositionally biased region" description="Basic and acidic residues" evidence="1">
    <location>
        <begin position="265"/>
        <end position="277"/>
    </location>
</feature>
<organism evidence="2 3">
    <name type="scientific">Zizania palustris</name>
    <name type="common">Northern wild rice</name>
    <dbReference type="NCBI Taxonomy" id="103762"/>
    <lineage>
        <taxon>Eukaryota</taxon>
        <taxon>Viridiplantae</taxon>
        <taxon>Streptophyta</taxon>
        <taxon>Embryophyta</taxon>
        <taxon>Tracheophyta</taxon>
        <taxon>Spermatophyta</taxon>
        <taxon>Magnoliopsida</taxon>
        <taxon>Liliopsida</taxon>
        <taxon>Poales</taxon>
        <taxon>Poaceae</taxon>
        <taxon>BOP clade</taxon>
        <taxon>Oryzoideae</taxon>
        <taxon>Oryzeae</taxon>
        <taxon>Zizaniinae</taxon>
        <taxon>Zizania</taxon>
    </lineage>
</organism>
<feature type="compositionally biased region" description="Low complexity" evidence="1">
    <location>
        <begin position="103"/>
        <end position="115"/>
    </location>
</feature>
<feature type="compositionally biased region" description="Low complexity" evidence="1">
    <location>
        <begin position="238"/>
        <end position="247"/>
    </location>
</feature>
<feature type="compositionally biased region" description="Low complexity" evidence="1">
    <location>
        <begin position="210"/>
        <end position="226"/>
    </location>
</feature>
<keyword evidence="3" id="KW-1185">Reference proteome</keyword>
<feature type="compositionally biased region" description="Low complexity" evidence="1">
    <location>
        <begin position="64"/>
        <end position="74"/>
    </location>
</feature>
<evidence type="ECO:0000313" key="2">
    <source>
        <dbReference type="EMBL" id="KAG8048433.1"/>
    </source>
</evidence>
<feature type="compositionally biased region" description="Basic and acidic residues" evidence="1">
    <location>
        <begin position="298"/>
        <end position="307"/>
    </location>
</feature>
<dbReference type="EMBL" id="JAAALK010000289">
    <property type="protein sequence ID" value="KAG8048433.1"/>
    <property type="molecule type" value="Genomic_DNA"/>
</dbReference>
<feature type="compositionally biased region" description="Gly residues" evidence="1">
    <location>
        <begin position="75"/>
        <end position="99"/>
    </location>
</feature>
<proteinExistence type="predicted"/>
<feature type="compositionally biased region" description="Basic and acidic residues" evidence="1">
    <location>
        <begin position="151"/>
        <end position="169"/>
    </location>
</feature>
<comment type="caution">
    <text evidence="2">The sequence shown here is derived from an EMBL/GenBank/DDBJ whole genome shotgun (WGS) entry which is preliminary data.</text>
</comment>
<protein>
    <submittedName>
        <fullName evidence="2">Uncharacterized protein</fullName>
    </submittedName>
</protein>
<feature type="region of interest" description="Disordered" evidence="1">
    <location>
        <begin position="64"/>
        <end position="307"/>
    </location>
</feature>
<sequence>MGDWHERPDVLDTSRLGVVLCGTRIGGDSWSRGGRGISNPEVALGLSNMLGQCISGLACTLPSKSGRSLALSSSGGNGLGSGEGGGKGSIGSHHIGGGRPTRRGQQGRLRAQGRPARGHGGGKADNSGREEGMGRRHTQDRPGRGHGGGEAQRRPRTQREAGDSRREAGGARSGRPGFGSGRGGSVGGGSGHAGVEAGWRNASGGGSGHTGVESGQREAGGARSGRAGFGSGRGGAGAADPAMAEGGQPPIVTTPSPQGGGATGKGEEEAAGVEKVKTRAHRRGLAGHGGSGGGTSGWREERGRRGA</sequence>